<gene>
    <name evidence="11" type="ORF">GMORB2_4069</name>
</gene>
<dbReference type="GO" id="GO:0000172">
    <property type="term" value="C:ribonuclease MRP complex"/>
    <property type="evidence" value="ECO:0007669"/>
    <property type="project" value="TreeGrafter"/>
</dbReference>
<evidence type="ECO:0000313" key="11">
    <source>
        <dbReference type="EMBL" id="KAF4125230.1"/>
    </source>
</evidence>
<feature type="compositionally biased region" description="Acidic residues" evidence="10">
    <location>
        <begin position="177"/>
        <end position="194"/>
    </location>
</feature>
<dbReference type="GO" id="GO:0030681">
    <property type="term" value="C:multimeric ribonuclease P complex"/>
    <property type="evidence" value="ECO:0007669"/>
    <property type="project" value="TreeGrafter"/>
</dbReference>
<comment type="catalytic activity">
    <reaction evidence="1">
        <text>Endonucleolytic cleavage of RNA, removing 5'-extranucleotides from tRNA precursor.</text>
        <dbReference type="EC" id="3.1.26.5"/>
    </reaction>
</comment>
<keyword evidence="12" id="KW-1185">Reference proteome</keyword>
<comment type="function">
    <text evidence="9">Component of ribonuclease P, a protein complex that generates mature tRNA molecules by cleaving their 5'-ends. Also a component of RNase MRP, which cleaves pre-rRNA sequences.</text>
</comment>
<evidence type="ECO:0000256" key="1">
    <source>
        <dbReference type="ARBA" id="ARBA00000928"/>
    </source>
</evidence>
<sequence length="194" mass="21252">MVRLKERYLLVNIVYLPDAGSASGGGSVPNRVVQHRPTTDKLTHQTLLKAIRAEIATLFGEYGSGALDGTIWVKYLSLATSTFIIRCPRAHYQMLWAALTFMDHVPAKDGRGQPCIFRVVRVSGTIRKAEEEAIRQARMHILAAEAEHAHSLFTSTLSSSLPDTSGSDGRESVAMDVTDDESDDNDESMMDADG</sequence>
<dbReference type="Proteomes" id="UP000749293">
    <property type="component" value="Unassembled WGS sequence"/>
</dbReference>
<dbReference type="EMBL" id="JAANYQ010000003">
    <property type="protein sequence ID" value="KAF4125230.1"/>
    <property type="molecule type" value="Genomic_DNA"/>
</dbReference>
<dbReference type="GO" id="GO:0004526">
    <property type="term" value="F:ribonuclease P activity"/>
    <property type="evidence" value="ECO:0007669"/>
    <property type="project" value="UniProtKB-EC"/>
</dbReference>
<dbReference type="GO" id="GO:0000460">
    <property type="term" value="P:maturation of 5.8S rRNA"/>
    <property type="evidence" value="ECO:0007669"/>
    <property type="project" value="UniProtKB-ARBA"/>
</dbReference>
<evidence type="ECO:0000256" key="2">
    <source>
        <dbReference type="ARBA" id="ARBA00004123"/>
    </source>
</evidence>
<dbReference type="InterPro" id="IPR002759">
    <property type="entry name" value="Pop5/Rpp14/Rnp2-like"/>
</dbReference>
<protein>
    <recommendedName>
        <fullName evidence="8">Ribonuclease P/MRP protein subunit POP5</fullName>
        <ecNumber evidence="4">3.1.26.5</ecNumber>
    </recommendedName>
</protein>
<dbReference type="Gene3D" id="3.30.70.3250">
    <property type="entry name" value="Ribonuclease P, Pop5 subunit"/>
    <property type="match status" value="1"/>
</dbReference>
<dbReference type="PANTHER" id="PTHR15441">
    <property type="entry name" value="RIBONUCLEASE P PROTEIN SUBUNIT P14"/>
    <property type="match status" value="1"/>
</dbReference>
<comment type="similarity">
    <text evidence="3">Belongs to the eukaryotic/archaeal RNase P protein component 2 family.</text>
</comment>
<dbReference type="GeneID" id="55970297"/>
<comment type="subcellular location">
    <subcellularLocation>
        <location evidence="2">Nucleus</location>
    </subcellularLocation>
</comment>
<keyword evidence="7" id="KW-0539">Nucleus</keyword>
<dbReference type="GO" id="GO:0005730">
    <property type="term" value="C:nucleolus"/>
    <property type="evidence" value="ECO:0007669"/>
    <property type="project" value="TreeGrafter"/>
</dbReference>
<dbReference type="Pfam" id="PF01900">
    <property type="entry name" value="RNase_P_Rpp14"/>
    <property type="match status" value="1"/>
</dbReference>
<evidence type="ECO:0000256" key="9">
    <source>
        <dbReference type="ARBA" id="ARBA00055200"/>
    </source>
</evidence>
<keyword evidence="5" id="KW-0819">tRNA processing</keyword>
<feature type="compositionally biased region" description="Low complexity" evidence="10">
    <location>
        <begin position="157"/>
        <end position="167"/>
    </location>
</feature>
<dbReference type="GO" id="GO:0001682">
    <property type="term" value="P:tRNA 5'-leader removal"/>
    <property type="evidence" value="ECO:0007669"/>
    <property type="project" value="InterPro"/>
</dbReference>
<evidence type="ECO:0000256" key="4">
    <source>
        <dbReference type="ARBA" id="ARBA00012179"/>
    </source>
</evidence>
<evidence type="ECO:0000256" key="10">
    <source>
        <dbReference type="SAM" id="MobiDB-lite"/>
    </source>
</evidence>
<evidence type="ECO:0000313" key="12">
    <source>
        <dbReference type="Proteomes" id="UP000749293"/>
    </source>
</evidence>
<dbReference type="OrthoDB" id="24745at2759"/>
<dbReference type="FunFam" id="3.30.70.3250:FF:000004">
    <property type="entry name" value="Ribonuclease P/MRP protein subunit POP5"/>
    <property type="match status" value="1"/>
</dbReference>
<accession>A0A9P4Z033</accession>
<dbReference type="InterPro" id="IPR038085">
    <property type="entry name" value="Rnp2-like_sf"/>
</dbReference>
<dbReference type="EC" id="3.1.26.5" evidence="4"/>
<comment type="caution">
    <text evidence="11">The sequence shown here is derived from an EMBL/GenBank/DDBJ whole genome shotgun (WGS) entry which is preliminary data.</text>
</comment>
<feature type="region of interest" description="Disordered" evidence="10">
    <location>
        <begin position="157"/>
        <end position="194"/>
    </location>
</feature>
<evidence type="ECO:0000256" key="5">
    <source>
        <dbReference type="ARBA" id="ARBA00022694"/>
    </source>
</evidence>
<evidence type="ECO:0000256" key="7">
    <source>
        <dbReference type="ARBA" id="ARBA00023242"/>
    </source>
</evidence>
<keyword evidence="6" id="KW-0378">Hydrolase</keyword>
<name>A0A9P4Z033_9HYPO</name>
<dbReference type="PANTHER" id="PTHR15441:SF2">
    <property type="entry name" value="RIBONUCLEASE P_MRP PROTEIN SUBUNIT POP5"/>
    <property type="match status" value="1"/>
</dbReference>
<dbReference type="GO" id="GO:0033204">
    <property type="term" value="F:ribonuclease P RNA binding"/>
    <property type="evidence" value="ECO:0007669"/>
    <property type="project" value="TreeGrafter"/>
</dbReference>
<organism evidence="11 12">
    <name type="scientific">Geosmithia morbida</name>
    <dbReference type="NCBI Taxonomy" id="1094350"/>
    <lineage>
        <taxon>Eukaryota</taxon>
        <taxon>Fungi</taxon>
        <taxon>Dikarya</taxon>
        <taxon>Ascomycota</taxon>
        <taxon>Pezizomycotina</taxon>
        <taxon>Sordariomycetes</taxon>
        <taxon>Hypocreomycetidae</taxon>
        <taxon>Hypocreales</taxon>
        <taxon>Bionectriaceae</taxon>
        <taxon>Geosmithia</taxon>
    </lineage>
</organism>
<evidence type="ECO:0000256" key="8">
    <source>
        <dbReference type="ARBA" id="ARBA00044198"/>
    </source>
</evidence>
<evidence type="ECO:0000256" key="6">
    <source>
        <dbReference type="ARBA" id="ARBA00022801"/>
    </source>
</evidence>
<dbReference type="AlphaFoldDB" id="A0A9P4Z033"/>
<dbReference type="SUPFAM" id="SSF160350">
    <property type="entry name" value="Rnp2-like"/>
    <property type="match status" value="1"/>
</dbReference>
<evidence type="ECO:0000256" key="3">
    <source>
        <dbReference type="ARBA" id="ARBA00010800"/>
    </source>
</evidence>
<proteinExistence type="inferred from homology"/>
<reference evidence="11" key="1">
    <citation type="submission" date="2020-03" db="EMBL/GenBank/DDBJ databases">
        <title>Site-based positive gene gene selection in Geosmithia morbida across the United States reveals a broad range of putative effectors and factors for local host and environmental adapation.</title>
        <authorList>
            <person name="Onufrak A."/>
            <person name="Murdoch R.W."/>
            <person name="Gazis R."/>
            <person name="Huff M."/>
            <person name="Staton M."/>
            <person name="Klingeman W."/>
            <person name="Hadziabdic D."/>
        </authorList>
    </citation>
    <scope>NUCLEOTIDE SEQUENCE</scope>
    <source>
        <strain evidence="11">1262</strain>
    </source>
</reference>
<dbReference type="RefSeq" id="XP_035323882.1">
    <property type="nucleotide sequence ID" value="XM_035466045.1"/>
</dbReference>